<dbReference type="Gene3D" id="3.30.2180.10">
    <property type="entry name" value="ATP12-like"/>
    <property type="match status" value="1"/>
</dbReference>
<organism evidence="4 5">
    <name type="scientific">Pseudochrobactrum asaccharolyticum</name>
    <dbReference type="NCBI Taxonomy" id="354351"/>
    <lineage>
        <taxon>Bacteria</taxon>
        <taxon>Pseudomonadati</taxon>
        <taxon>Pseudomonadota</taxon>
        <taxon>Alphaproteobacteria</taxon>
        <taxon>Hyphomicrobiales</taxon>
        <taxon>Brucellaceae</taxon>
        <taxon>Pseudochrobactrum</taxon>
    </lineage>
</organism>
<evidence type="ECO:0000256" key="1">
    <source>
        <dbReference type="ARBA" id="ARBA00008231"/>
    </source>
</evidence>
<keyword evidence="2" id="KW-0809">Transit peptide</keyword>
<dbReference type="InterPro" id="IPR023335">
    <property type="entry name" value="ATP12_ortho_dom_sf"/>
</dbReference>
<evidence type="ECO:0000313" key="5">
    <source>
        <dbReference type="Proteomes" id="UP000252893"/>
    </source>
</evidence>
<dbReference type="OrthoDB" id="9797825at2"/>
<dbReference type="SUPFAM" id="SSF160909">
    <property type="entry name" value="ATP12-like"/>
    <property type="match status" value="1"/>
</dbReference>
<keyword evidence="5" id="KW-1185">Reference proteome</keyword>
<reference evidence="4 5" key="1">
    <citation type="submission" date="2018-06" db="EMBL/GenBank/DDBJ databases">
        <title>Genomic Encyclopedia of Type Strains, Phase IV (KMG-IV): sequencing the most valuable type-strain genomes for metagenomic binning, comparative biology and taxonomic classification.</title>
        <authorList>
            <person name="Goeker M."/>
        </authorList>
    </citation>
    <scope>NUCLEOTIDE SEQUENCE [LARGE SCALE GENOMIC DNA]</scope>
    <source>
        <strain evidence="4 5">DSM 25619</strain>
    </source>
</reference>
<name>A0A366DYG4_9HYPH</name>
<dbReference type="Proteomes" id="UP000252893">
    <property type="component" value="Unassembled WGS sequence"/>
</dbReference>
<keyword evidence="3" id="KW-0143">Chaperone</keyword>
<comment type="similarity">
    <text evidence="1">Belongs to the ATP12 family.</text>
</comment>
<dbReference type="RefSeq" id="WP_113944926.1">
    <property type="nucleotide sequence ID" value="NZ_JBHEEG010000001.1"/>
</dbReference>
<dbReference type="AlphaFoldDB" id="A0A366DYG4"/>
<dbReference type="Gene3D" id="1.10.3580.10">
    <property type="entry name" value="ATP12 ATPase"/>
    <property type="match status" value="1"/>
</dbReference>
<dbReference type="PANTHER" id="PTHR21013">
    <property type="entry name" value="ATP SYNTHASE MITOCHONDRIAL F1 COMPLEX ASSEMBLY FACTOR 2/ATP12 PROTEIN, MITOCHONDRIAL PRECURSOR"/>
    <property type="match status" value="1"/>
</dbReference>
<dbReference type="EMBL" id="QNRH01000004">
    <property type="protein sequence ID" value="RBO95097.1"/>
    <property type="molecule type" value="Genomic_DNA"/>
</dbReference>
<dbReference type="GO" id="GO:0043461">
    <property type="term" value="P:proton-transporting ATP synthase complex assembly"/>
    <property type="evidence" value="ECO:0007669"/>
    <property type="project" value="InterPro"/>
</dbReference>
<dbReference type="PANTHER" id="PTHR21013:SF10">
    <property type="entry name" value="ATP SYNTHASE MITOCHONDRIAL F1 COMPLEX ASSEMBLY FACTOR 2"/>
    <property type="match status" value="1"/>
</dbReference>
<dbReference type="InterPro" id="IPR042272">
    <property type="entry name" value="ATP12_ATP_synth-F1-assembly_N"/>
</dbReference>
<evidence type="ECO:0000313" key="4">
    <source>
        <dbReference type="EMBL" id="RBO95097.1"/>
    </source>
</evidence>
<dbReference type="Pfam" id="PF07542">
    <property type="entry name" value="ATP12"/>
    <property type="match status" value="1"/>
</dbReference>
<proteinExistence type="inferred from homology"/>
<evidence type="ECO:0000256" key="3">
    <source>
        <dbReference type="ARBA" id="ARBA00023186"/>
    </source>
</evidence>
<dbReference type="InterPro" id="IPR011419">
    <property type="entry name" value="ATP12_ATP_synth-F1-assembly"/>
</dbReference>
<gene>
    <name evidence="4" type="ORF">DFR47_104466</name>
</gene>
<protein>
    <submittedName>
        <fullName evidence="4">Chaperone required for assembly of F1-ATPase</fullName>
    </submittedName>
</protein>
<evidence type="ECO:0000256" key="2">
    <source>
        <dbReference type="ARBA" id="ARBA00022946"/>
    </source>
</evidence>
<sequence>MRNILEDIEQARLDHESMLSDPDPVIRAQKQMLTPLPKRFYKDVSVGAYEASGFAVLLDGKLVNTPLRNKLVVPTEAAAQILADEFARQDTHIDPKDMPATRLVNTAIDGVAAEMQAVQEEILRFAGTDLLCYRADSPKELVERQRENWDPLLDWAATLGANFEVTEGLMHIAQPREALAAFGAHLRMVTDPIALATLHVMTTLCGSAVTGLALFKGAVDLDAAWKAAHVDEDWTIEQWGEDEEAQARRAWREKEIRAAVMIAKALYNTP</sequence>
<accession>A0A366DYG4</accession>
<comment type="caution">
    <text evidence="4">The sequence shown here is derived from an EMBL/GenBank/DDBJ whole genome shotgun (WGS) entry which is preliminary data.</text>
</comment>